<dbReference type="InterPro" id="IPR000073">
    <property type="entry name" value="AB_hydrolase_1"/>
</dbReference>
<dbReference type="Proteomes" id="UP000238701">
    <property type="component" value="Unassembled WGS sequence"/>
</dbReference>
<evidence type="ECO:0000313" key="2">
    <source>
        <dbReference type="EMBL" id="SPF41014.1"/>
    </source>
</evidence>
<protein>
    <submittedName>
        <fullName evidence="2">Esterase</fullName>
    </submittedName>
</protein>
<dbReference type="EMBL" id="OMOD01000127">
    <property type="protein sequence ID" value="SPF41014.1"/>
    <property type="molecule type" value="Genomic_DNA"/>
</dbReference>
<dbReference type="PANTHER" id="PTHR37017">
    <property type="entry name" value="AB HYDROLASE-1 DOMAIN-CONTAINING PROTEIN-RELATED"/>
    <property type="match status" value="1"/>
</dbReference>
<accession>A0A2U3KMX6</accession>
<evidence type="ECO:0000313" key="3">
    <source>
        <dbReference type="Proteomes" id="UP000238701"/>
    </source>
</evidence>
<name>A0A2U3KMX6_9BACT</name>
<dbReference type="InterPro" id="IPR052897">
    <property type="entry name" value="Sec-Metab_Biosynth_Hydrolase"/>
</dbReference>
<sequence>MSTTFVLVHGAWQSTGTWDRLVPLLEKQGHRVITPVLSGLGTDQRRLSPGITLQQHVTDVSRELSKSPEQVTLVGHSYAGMIISGVVETNPTQVERLVFLDAFIPEDGQSALDLLPPEIGAHFRGVAREKGDGWRLPGGENQLDLWGLKPGEARDFVRARLCDFSLRCFEERLRLPANRKAGTPATFVSCVAEGYPARPFFEPFARKARASGWEVAEVKTGHDCHVERPDEVANILLSAAPSH</sequence>
<dbReference type="InterPro" id="IPR029058">
    <property type="entry name" value="AB_hydrolase_fold"/>
</dbReference>
<evidence type="ECO:0000259" key="1">
    <source>
        <dbReference type="Pfam" id="PF12697"/>
    </source>
</evidence>
<gene>
    <name evidence="2" type="ORF">SBA1_340055</name>
</gene>
<dbReference type="Pfam" id="PF12697">
    <property type="entry name" value="Abhydrolase_6"/>
    <property type="match status" value="1"/>
</dbReference>
<feature type="domain" description="AB hydrolase-1" evidence="1">
    <location>
        <begin position="5"/>
        <end position="234"/>
    </location>
</feature>
<organism evidence="2 3">
    <name type="scientific">Candidatus Sulfotelmatobacter kueseliae</name>
    <dbReference type="NCBI Taxonomy" id="2042962"/>
    <lineage>
        <taxon>Bacteria</taxon>
        <taxon>Pseudomonadati</taxon>
        <taxon>Acidobacteriota</taxon>
        <taxon>Terriglobia</taxon>
        <taxon>Terriglobales</taxon>
        <taxon>Candidatus Korobacteraceae</taxon>
        <taxon>Candidatus Sulfotelmatobacter</taxon>
    </lineage>
</organism>
<dbReference type="PANTHER" id="PTHR37017:SF11">
    <property type="entry name" value="ESTERASE_LIPASE_THIOESTERASE DOMAIN-CONTAINING PROTEIN"/>
    <property type="match status" value="1"/>
</dbReference>
<dbReference type="AlphaFoldDB" id="A0A2U3KMX6"/>
<proteinExistence type="predicted"/>
<dbReference type="SUPFAM" id="SSF53474">
    <property type="entry name" value="alpha/beta-Hydrolases"/>
    <property type="match status" value="1"/>
</dbReference>
<reference evidence="3" key="1">
    <citation type="submission" date="2018-02" db="EMBL/GenBank/DDBJ databases">
        <authorList>
            <person name="Hausmann B."/>
        </authorList>
    </citation>
    <scope>NUCLEOTIDE SEQUENCE [LARGE SCALE GENOMIC DNA]</scope>
    <source>
        <strain evidence="3">Peat soil MAG SbA1</strain>
    </source>
</reference>
<dbReference type="Gene3D" id="3.40.50.1820">
    <property type="entry name" value="alpha/beta hydrolase"/>
    <property type="match status" value="1"/>
</dbReference>